<dbReference type="GO" id="GO:0003677">
    <property type="term" value="F:DNA binding"/>
    <property type="evidence" value="ECO:0007669"/>
    <property type="project" value="UniProtKB-UniRule"/>
</dbReference>
<keyword evidence="5" id="KW-1185">Reference proteome</keyword>
<gene>
    <name evidence="4" type="ORF">G6N73_07140</name>
</gene>
<dbReference type="PANTHER" id="PTHR43479:SF7">
    <property type="entry name" value="TETR-FAMILY TRANSCRIPTIONAL REGULATOR"/>
    <property type="match status" value="1"/>
</dbReference>
<protein>
    <submittedName>
        <fullName evidence="4">TetR/AcrR family transcriptional regulator</fullName>
    </submittedName>
</protein>
<dbReference type="RefSeq" id="WP_165025297.1">
    <property type="nucleotide sequence ID" value="NZ_JAAKZF010000005.1"/>
</dbReference>
<dbReference type="InterPro" id="IPR050624">
    <property type="entry name" value="HTH-type_Tx_Regulator"/>
</dbReference>
<proteinExistence type="predicted"/>
<keyword evidence="1 2" id="KW-0238">DNA-binding</keyword>
<evidence type="ECO:0000259" key="3">
    <source>
        <dbReference type="PROSITE" id="PS50977"/>
    </source>
</evidence>
<dbReference type="InterPro" id="IPR001647">
    <property type="entry name" value="HTH_TetR"/>
</dbReference>
<dbReference type="Gene3D" id="1.10.357.10">
    <property type="entry name" value="Tetracycline Repressor, domain 2"/>
    <property type="match status" value="1"/>
</dbReference>
<dbReference type="SUPFAM" id="SSF46689">
    <property type="entry name" value="Homeodomain-like"/>
    <property type="match status" value="1"/>
</dbReference>
<dbReference type="AlphaFoldDB" id="A0A6G4W862"/>
<evidence type="ECO:0000256" key="1">
    <source>
        <dbReference type="ARBA" id="ARBA00023125"/>
    </source>
</evidence>
<sequence length="198" mass="21887">MAGLTDRRTARTQKALHGALMSLILRKGYEAITVQDIIDEADVGRSTFYAHYTGKEDLLRSGFRALRMELAEAQDAAGATSDGSRGEPLGFSLAMFDHAGEYKHIYRALVGERGAVVAVNEIRRILSEIVRKELSGAQGDEAVPGEVRNQFVVGTFVTVLTWWLERRPKLAPSQVDTIFRRLVLNGIGPSRCDTSHQE</sequence>
<evidence type="ECO:0000313" key="4">
    <source>
        <dbReference type="EMBL" id="NGO50955.1"/>
    </source>
</evidence>
<reference evidence="4 5" key="1">
    <citation type="submission" date="2020-02" db="EMBL/GenBank/DDBJ databases">
        <title>Genome sequence of strain CCNWXJ40-4.</title>
        <authorList>
            <person name="Gao J."/>
            <person name="Sun J."/>
        </authorList>
    </citation>
    <scope>NUCLEOTIDE SEQUENCE [LARGE SCALE GENOMIC DNA]</scope>
    <source>
        <strain evidence="4 5">CCNWXJ 40-4</strain>
    </source>
</reference>
<dbReference type="Pfam" id="PF00440">
    <property type="entry name" value="TetR_N"/>
    <property type="match status" value="1"/>
</dbReference>
<dbReference type="EMBL" id="JAAKZF010000005">
    <property type="protein sequence ID" value="NGO50955.1"/>
    <property type="molecule type" value="Genomic_DNA"/>
</dbReference>
<feature type="domain" description="HTH tetR-type" evidence="3">
    <location>
        <begin position="10"/>
        <end position="70"/>
    </location>
</feature>
<dbReference type="PANTHER" id="PTHR43479">
    <property type="entry name" value="ACREF/ENVCD OPERON REPRESSOR-RELATED"/>
    <property type="match status" value="1"/>
</dbReference>
<name>A0A6G4W862_9HYPH</name>
<dbReference type="PROSITE" id="PS50977">
    <property type="entry name" value="HTH_TETR_2"/>
    <property type="match status" value="1"/>
</dbReference>
<accession>A0A6G4W862</accession>
<feature type="DNA-binding region" description="H-T-H motif" evidence="2">
    <location>
        <begin position="33"/>
        <end position="52"/>
    </location>
</feature>
<dbReference type="Proteomes" id="UP001642900">
    <property type="component" value="Unassembled WGS sequence"/>
</dbReference>
<comment type="caution">
    <text evidence="4">The sequence shown here is derived from an EMBL/GenBank/DDBJ whole genome shotgun (WGS) entry which is preliminary data.</text>
</comment>
<organism evidence="4 5">
    <name type="scientific">Allomesorhizobium camelthorni</name>
    <dbReference type="NCBI Taxonomy" id="475069"/>
    <lineage>
        <taxon>Bacteria</taxon>
        <taxon>Pseudomonadati</taxon>
        <taxon>Pseudomonadota</taxon>
        <taxon>Alphaproteobacteria</taxon>
        <taxon>Hyphomicrobiales</taxon>
        <taxon>Phyllobacteriaceae</taxon>
        <taxon>Allomesorhizobium</taxon>
    </lineage>
</organism>
<evidence type="ECO:0000256" key="2">
    <source>
        <dbReference type="PROSITE-ProRule" id="PRU00335"/>
    </source>
</evidence>
<evidence type="ECO:0000313" key="5">
    <source>
        <dbReference type="Proteomes" id="UP001642900"/>
    </source>
</evidence>
<dbReference type="InterPro" id="IPR009057">
    <property type="entry name" value="Homeodomain-like_sf"/>
</dbReference>